<sequence>MARTKASSKASADSKHSYSNKHLPGASPPDHASQGGKFLRITDERGKGIRKKQSDEKKPKFLIKRRAFSRVVREIANEASTSGQIRFQPGAIEALQTVVEEMLVTEFTLARLTIAHSKRETLKKKDMKFVQKIRRILDGSEMSPEDDVHDN</sequence>
<evidence type="ECO:0000256" key="6">
    <source>
        <dbReference type="ARBA" id="ARBA00022454"/>
    </source>
</evidence>
<evidence type="ECO:0000256" key="7">
    <source>
        <dbReference type="ARBA" id="ARBA00023269"/>
    </source>
</evidence>
<dbReference type="GeneID" id="4319886"/>
<feature type="region of interest" description="Disordered" evidence="8">
    <location>
        <begin position="1"/>
        <end position="58"/>
    </location>
</feature>
<dbReference type="PANTHER" id="PTHR45810">
    <property type="entry name" value="HISTONE H3.2"/>
    <property type="match status" value="1"/>
</dbReference>
<dbReference type="OrthoDB" id="420022at2759"/>
<dbReference type="STRING" id="341663.Q0CN12"/>
<dbReference type="GO" id="GO:0000786">
    <property type="term" value="C:nucleosome"/>
    <property type="evidence" value="ECO:0007669"/>
    <property type="project" value="UniProtKB-KW"/>
</dbReference>
<comment type="function">
    <text evidence="1">Core component of nucleosome. Nucleosomes wrap and compact DNA into chromatin, limiting DNA accessibility to the cellular machineries which require DNA as a template. Histones thereby play a central role in transcription regulation, DNA repair, DNA replication and chromosomal stability. DNA accessibility is regulated via a complex set of post-translational modifications of histones, also called histone code, and nucleosome remodeling.</text>
</comment>
<dbReference type="RefSeq" id="XP_001214100.1">
    <property type="nucleotide sequence ID" value="XM_001214100.1"/>
</dbReference>
<reference evidence="11" key="1">
    <citation type="submission" date="2005-09" db="EMBL/GenBank/DDBJ databases">
        <title>Annotation of the Aspergillus terreus NIH2624 genome.</title>
        <authorList>
            <person name="Birren B.W."/>
            <person name="Lander E.S."/>
            <person name="Galagan J.E."/>
            <person name="Nusbaum C."/>
            <person name="Devon K."/>
            <person name="Henn M."/>
            <person name="Ma L.-J."/>
            <person name="Jaffe D.B."/>
            <person name="Butler J."/>
            <person name="Alvarez P."/>
            <person name="Gnerre S."/>
            <person name="Grabherr M."/>
            <person name="Kleber M."/>
            <person name="Mauceli E.W."/>
            <person name="Brockman W."/>
            <person name="Rounsley S."/>
            <person name="Young S.K."/>
            <person name="LaButti K."/>
            <person name="Pushparaj V."/>
            <person name="DeCaprio D."/>
            <person name="Crawford M."/>
            <person name="Koehrsen M."/>
            <person name="Engels R."/>
            <person name="Montgomery P."/>
            <person name="Pearson M."/>
            <person name="Howarth C."/>
            <person name="Larson L."/>
            <person name="Luoma S."/>
            <person name="White J."/>
            <person name="Alvarado L."/>
            <person name="Kodira C.D."/>
            <person name="Zeng Q."/>
            <person name="Oleary S."/>
            <person name="Yandava C."/>
            <person name="Denning D.W."/>
            <person name="Nierman W.C."/>
            <person name="Milne T."/>
            <person name="Madden K."/>
        </authorList>
    </citation>
    <scope>NUCLEOTIDE SEQUENCE [LARGE SCALE GENOMIC DNA]</scope>
    <source>
        <strain evidence="11">NIH 2624 / FGSC A1156</strain>
    </source>
</reference>
<dbReference type="Pfam" id="PF00125">
    <property type="entry name" value="Histone"/>
    <property type="match status" value="1"/>
</dbReference>
<evidence type="ECO:0000256" key="4">
    <source>
        <dbReference type="ARBA" id="ARBA00011538"/>
    </source>
</evidence>
<dbReference type="Gene3D" id="1.10.20.10">
    <property type="entry name" value="Histone, subunit A"/>
    <property type="match status" value="1"/>
</dbReference>
<evidence type="ECO:0000256" key="2">
    <source>
        <dbReference type="ARBA" id="ARBA00004286"/>
    </source>
</evidence>
<dbReference type="GO" id="GO:0030527">
    <property type="term" value="F:structural constituent of chromatin"/>
    <property type="evidence" value="ECO:0007669"/>
    <property type="project" value="InterPro"/>
</dbReference>
<dbReference type="PANTHER" id="PTHR45810:SF1">
    <property type="entry name" value="HISTONE H3-LIKE CENTROMERIC PROTEIN A"/>
    <property type="match status" value="1"/>
</dbReference>
<gene>
    <name evidence="10" type="ORF">ATEG_04922</name>
</gene>
<comment type="subcellular location">
    <subcellularLocation>
        <location evidence="2">Chromosome</location>
    </subcellularLocation>
</comment>
<keyword evidence="7" id="KW-0544">Nucleosome core</keyword>
<evidence type="ECO:0000313" key="10">
    <source>
        <dbReference type="EMBL" id="EAU35369.1"/>
    </source>
</evidence>
<dbReference type="PRINTS" id="PR00622">
    <property type="entry name" value="HISTONEH3"/>
</dbReference>
<comment type="subunit">
    <text evidence="4">The nucleosome is a histone octamer containing two molecules each of H2A, H2B, H3 and H4 assembled in one H3-H4 heterotetramer and two H2A-H2B heterodimers. The octamer wraps approximately 147 bp of DNA.</text>
</comment>
<comment type="similarity">
    <text evidence="3">Belongs to the histone H3 family.</text>
</comment>
<evidence type="ECO:0000313" key="11">
    <source>
        <dbReference type="Proteomes" id="UP000007963"/>
    </source>
</evidence>
<evidence type="ECO:0000256" key="5">
    <source>
        <dbReference type="ARBA" id="ARBA00020835"/>
    </source>
</evidence>
<feature type="compositionally biased region" description="Basic and acidic residues" evidence="8">
    <location>
        <begin position="40"/>
        <end position="58"/>
    </location>
</feature>
<dbReference type="VEuPathDB" id="FungiDB:ATEG_04922"/>
<name>Q0CN12_ASPTN</name>
<dbReference type="eggNOG" id="KOG1745">
    <property type="taxonomic scope" value="Eukaryota"/>
</dbReference>
<keyword evidence="6" id="KW-0158">Chromosome</keyword>
<dbReference type="InterPro" id="IPR000164">
    <property type="entry name" value="Histone_H3/CENP-A"/>
</dbReference>
<dbReference type="InterPro" id="IPR007125">
    <property type="entry name" value="H2A/H2B/H3"/>
</dbReference>
<dbReference type="GO" id="GO:0046982">
    <property type="term" value="F:protein heterodimerization activity"/>
    <property type="evidence" value="ECO:0007669"/>
    <property type="project" value="InterPro"/>
</dbReference>
<dbReference type="Proteomes" id="UP000007963">
    <property type="component" value="Unassembled WGS sequence"/>
</dbReference>
<feature type="compositionally biased region" description="Low complexity" evidence="8">
    <location>
        <begin position="1"/>
        <end position="11"/>
    </location>
</feature>
<dbReference type="HOGENOM" id="CLU_1731056_0_0_1"/>
<dbReference type="GO" id="GO:0003677">
    <property type="term" value="F:DNA binding"/>
    <property type="evidence" value="ECO:0007669"/>
    <property type="project" value="InterPro"/>
</dbReference>
<evidence type="ECO:0000256" key="1">
    <source>
        <dbReference type="ARBA" id="ARBA00002001"/>
    </source>
</evidence>
<evidence type="ECO:0000259" key="9">
    <source>
        <dbReference type="Pfam" id="PF00125"/>
    </source>
</evidence>
<evidence type="ECO:0000256" key="8">
    <source>
        <dbReference type="SAM" id="MobiDB-lite"/>
    </source>
</evidence>
<protein>
    <recommendedName>
        <fullName evidence="5">Histone H3</fullName>
    </recommendedName>
</protein>
<keyword evidence="7" id="KW-0238">DNA-binding</keyword>
<dbReference type="AlphaFoldDB" id="Q0CN12"/>
<dbReference type="InterPro" id="IPR009072">
    <property type="entry name" value="Histone-fold"/>
</dbReference>
<dbReference type="SMART" id="SM00428">
    <property type="entry name" value="H3"/>
    <property type="match status" value="1"/>
</dbReference>
<feature type="domain" description="Core Histone H2A/H2B/H3" evidence="9">
    <location>
        <begin position="47"/>
        <end position="132"/>
    </location>
</feature>
<evidence type="ECO:0000256" key="3">
    <source>
        <dbReference type="ARBA" id="ARBA00010343"/>
    </source>
</evidence>
<proteinExistence type="inferred from homology"/>
<organism evidence="10 11">
    <name type="scientific">Aspergillus terreus (strain NIH 2624 / FGSC A1156)</name>
    <dbReference type="NCBI Taxonomy" id="341663"/>
    <lineage>
        <taxon>Eukaryota</taxon>
        <taxon>Fungi</taxon>
        <taxon>Dikarya</taxon>
        <taxon>Ascomycota</taxon>
        <taxon>Pezizomycotina</taxon>
        <taxon>Eurotiomycetes</taxon>
        <taxon>Eurotiomycetidae</taxon>
        <taxon>Eurotiales</taxon>
        <taxon>Aspergillaceae</taxon>
        <taxon>Aspergillus</taxon>
        <taxon>Aspergillus subgen. Circumdati</taxon>
    </lineage>
</organism>
<dbReference type="EMBL" id="CH476599">
    <property type="protein sequence ID" value="EAU35369.1"/>
    <property type="molecule type" value="Genomic_DNA"/>
</dbReference>
<dbReference type="SUPFAM" id="SSF47113">
    <property type="entry name" value="Histone-fold"/>
    <property type="match status" value="1"/>
</dbReference>
<accession>Q0CN12</accession>